<dbReference type="PANTHER" id="PTHR38813:SF1">
    <property type="entry name" value="TOXIN RELE1-RELATED"/>
    <property type="match status" value="1"/>
</dbReference>
<dbReference type="InterPro" id="IPR035093">
    <property type="entry name" value="RelE/ParE_toxin_dom_sf"/>
</dbReference>
<protein>
    <submittedName>
        <fullName evidence="2">Type II toxin-antitoxin system RelE/ParE family toxin</fullName>
    </submittedName>
</protein>
<accession>A0ABT4ZZE5</accession>
<dbReference type="PANTHER" id="PTHR38813">
    <property type="match status" value="1"/>
</dbReference>
<keyword evidence="3" id="KW-1185">Reference proteome</keyword>
<evidence type="ECO:0000313" key="3">
    <source>
        <dbReference type="Proteomes" id="UP001212123"/>
    </source>
</evidence>
<proteinExistence type="predicted"/>
<comment type="caution">
    <text evidence="2">The sequence shown here is derived from an EMBL/GenBank/DDBJ whole genome shotgun (WGS) entry which is preliminary data.</text>
</comment>
<dbReference type="InterPro" id="IPR007712">
    <property type="entry name" value="RelE/ParE_toxin"/>
</dbReference>
<dbReference type="Proteomes" id="UP001212123">
    <property type="component" value="Unassembled WGS sequence"/>
</dbReference>
<dbReference type="EMBL" id="JAQMTU010000005">
    <property type="protein sequence ID" value="MDB9485046.1"/>
    <property type="molecule type" value="Genomic_DNA"/>
</dbReference>
<dbReference type="InterPro" id="IPR052747">
    <property type="entry name" value="TA_system_RelE_toxin"/>
</dbReference>
<dbReference type="RefSeq" id="WP_028082817.1">
    <property type="nucleotide sequence ID" value="NZ_JAQMTU010000005.1"/>
</dbReference>
<evidence type="ECO:0000313" key="2">
    <source>
        <dbReference type="EMBL" id="MDB9485046.1"/>
    </source>
</evidence>
<dbReference type="Gene3D" id="3.30.2310.20">
    <property type="entry name" value="RelE-like"/>
    <property type="match status" value="1"/>
</dbReference>
<sequence length="82" mass="9938">MHYQIEFKPKAIKDLQKIPVNDRERIINKIEAMQDDLQGDVKRLTNFTPEYRLRVGDYRILFELAEQTIIVYRVKHRSKAYE</sequence>
<evidence type="ECO:0000256" key="1">
    <source>
        <dbReference type="ARBA" id="ARBA00022649"/>
    </source>
</evidence>
<organism evidence="2 3">
    <name type="scientific">Dolichospermum circinale CS-537/01</name>
    <dbReference type="NCBI Taxonomy" id="3021739"/>
    <lineage>
        <taxon>Bacteria</taxon>
        <taxon>Bacillati</taxon>
        <taxon>Cyanobacteriota</taxon>
        <taxon>Cyanophyceae</taxon>
        <taxon>Nostocales</taxon>
        <taxon>Aphanizomenonaceae</taxon>
        <taxon>Dolichospermum</taxon>
        <taxon>Dolichospermum circinale</taxon>
    </lineage>
</organism>
<name>A0ABT4ZZE5_9CYAN</name>
<keyword evidence="1" id="KW-1277">Toxin-antitoxin system</keyword>
<reference evidence="2 3" key="1">
    <citation type="submission" date="2023-01" db="EMBL/GenBank/DDBJ databases">
        <title>Genomes from the Australian National Cyanobacteria Reference Collection.</title>
        <authorList>
            <person name="Willis A."/>
            <person name="Lee E.M.F."/>
        </authorList>
    </citation>
    <scope>NUCLEOTIDE SEQUENCE [LARGE SCALE GENOMIC DNA]</scope>
    <source>
        <strain evidence="2 3">CS-537/01</strain>
    </source>
</reference>
<dbReference type="SUPFAM" id="SSF143011">
    <property type="entry name" value="RelE-like"/>
    <property type="match status" value="1"/>
</dbReference>
<dbReference type="Pfam" id="PF05016">
    <property type="entry name" value="ParE_toxin"/>
    <property type="match status" value="1"/>
</dbReference>
<gene>
    <name evidence="2" type="ORF">PN492_00470</name>
</gene>